<sequence>MDYTNDEIEETLSEMGYAGGTDSIEAIRRELLCSDAVDDDTIVHDIFDPLMDLFEHGYIDNPPQELFDKFPEIQELIKTGRRKLEDLYHEIGEIDEEIAAALDDCDPELRESIIQNLSRQEEEARNCETLSNIYVEEEEPSPSTRDKNKNKPLTKDKSLPKSDRFQPTKSLPSFEFDDENQPILLDRNTEKAIISEVLKQTGAVRVNCPPPGKAPFKYDPVKRNAQYREAWKKYPAPGEKRRASLRWKIRDIMTKRDIPHLRLVPNVGFKQRPDWNE</sequence>
<reference evidence="2" key="1">
    <citation type="submission" date="2022-11" db="UniProtKB">
        <authorList>
            <consortium name="WormBaseParasite"/>
        </authorList>
    </citation>
    <scope>IDENTIFICATION</scope>
</reference>
<name>A0AC35F3W1_9BILA</name>
<evidence type="ECO:0000313" key="2">
    <source>
        <dbReference type="WBParaSite" id="PS1159_v2.g12885.t1"/>
    </source>
</evidence>
<proteinExistence type="predicted"/>
<organism evidence="1 2">
    <name type="scientific">Panagrolaimus sp. PS1159</name>
    <dbReference type="NCBI Taxonomy" id="55785"/>
    <lineage>
        <taxon>Eukaryota</taxon>
        <taxon>Metazoa</taxon>
        <taxon>Ecdysozoa</taxon>
        <taxon>Nematoda</taxon>
        <taxon>Chromadorea</taxon>
        <taxon>Rhabditida</taxon>
        <taxon>Tylenchina</taxon>
        <taxon>Panagrolaimomorpha</taxon>
        <taxon>Panagrolaimoidea</taxon>
        <taxon>Panagrolaimidae</taxon>
        <taxon>Panagrolaimus</taxon>
    </lineage>
</organism>
<dbReference type="Proteomes" id="UP000887580">
    <property type="component" value="Unplaced"/>
</dbReference>
<evidence type="ECO:0000313" key="1">
    <source>
        <dbReference type="Proteomes" id="UP000887580"/>
    </source>
</evidence>
<dbReference type="WBParaSite" id="PS1159_v2.g12885.t1">
    <property type="protein sequence ID" value="PS1159_v2.g12885.t1"/>
    <property type="gene ID" value="PS1159_v2.g12885"/>
</dbReference>
<accession>A0AC35F3W1</accession>
<protein>
    <submittedName>
        <fullName evidence="2">Centriolar and ciliogenesis-associated protein HYLS1 C-terminal domain-containing protein</fullName>
    </submittedName>
</protein>